<dbReference type="InterPro" id="IPR011330">
    <property type="entry name" value="Glyco_hydro/deAcase_b/a-brl"/>
</dbReference>
<dbReference type="GO" id="GO:0016787">
    <property type="term" value="F:hydrolase activity"/>
    <property type="evidence" value="ECO:0007669"/>
    <property type="project" value="UniProtKB-KW"/>
</dbReference>
<comment type="similarity">
    <text evidence="1 3">Belongs to the glycosyl hydrolase 57 family.</text>
</comment>
<dbReference type="EMBL" id="AP017470">
    <property type="protein sequence ID" value="BBB32999.1"/>
    <property type="molecule type" value="Genomic_DNA"/>
</dbReference>
<dbReference type="InterPro" id="IPR052046">
    <property type="entry name" value="GH57_Enzymes"/>
</dbReference>
<dbReference type="Proteomes" id="UP000595564">
    <property type="component" value="Chromosome"/>
</dbReference>
<dbReference type="PANTHER" id="PTHR36306">
    <property type="entry name" value="ALPHA-AMYLASE-RELATED-RELATED"/>
    <property type="match status" value="1"/>
</dbReference>
<dbReference type="KEGG" id="thyd:TTHT_1493"/>
<dbReference type="Pfam" id="PF03065">
    <property type="entry name" value="Glyco_hydro_57"/>
    <property type="match status" value="1"/>
</dbReference>
<reference evidence="5 6" key="1">
    <citation type="journal article" date="2012" name="Extremophiles">
        <title>Thermotomaculum hydrothermale gen. nov., sp. nov., a novel heterotrophic thermophile within the phylum Acidobacteria from a deep-sea hydrothermal vent chimney in the Southern Okinawa Trough.</title>
        <authorList>
            <person name="Izumi H."/>
            <person name="Nunoura T."/>
            <person name="Miyazaki M."/>
            <person name="Mino S."/>
            <person name="Toki T."/>
            <person name="Takai K."/>
            <person name="Sako Y."/>
            <person name="Sawabe T."/>
            <person name="Nakagawa S."/>
        </authorList>
    </citation>
    <scope>NUCLEOTIDE SEQUENCE [LARGE SCALE GENOMIC DNA]</scope>
    <source>
        <strain evidence="5 6">AC55</strain>
    </source>
</reference>
<protein>
    <submittedName>
        <fullName evidence="5">Glycoside hydrolase, family 57</fullName>
    </submittedName>
</protein>
<dbReference type="SUPFAM" id="SSF88713">
    <property type="entry name" value="Glycoside hydrolase/deacetylase"/>
    <property type="match status" value="1"/>
</dbReference>
<dbReference type="AlphaFoldDB" id="A0A7R6SYP5"/>
<keyword evidence="6" id="KW-1185">Reference proteome</keyword>
<evidence type="ECO:0000313" key="6">
    <source>
        <dbReference type="Proteomes" id="UP000595564"/>
    </source>
</evidence>
<evidence type="ECO:0000313" key="5">
    <source>
        <dbReference type="EMBL" id="BBB32999.1"/>
    </source>
</evidence>
<accession>A0A7R6SYP5</accession>
<evidence type="ECO:0000256" key="2">
    <source>
        <dbReference type="ARBA" id="ARBA00023277"/>
    </source>
</evidence>
<evidence type="ECO:0000256" key="3">
    <source>
        <dbReference type="RuleBase" id="RU361196"/>
    </source>
</evidence>
<organism evidence="5 6">
    <name type="scientific">Thermotomaculum hydrothermale</name>
    <dbReference type="NCBI Taxonomy" id="981385"/>
    <lineage>
        <taxon>Bacteria</taxon>
        <taxon>Pseudomonadati</taxon>
        <taxon>Acidobacteriota</taxon>
        <taxon>Holophagae</taxon>
        <taxon>Thermotomaculales</taxon>
        <taxon>Thermotomaculaceae</taxon>
        <taxon>Thermotomaculum</taxon>
    </lineage>
</organism>
<evidence type="ECO:0000259" key="4">
    <source>
        <dbReference type="Pfam" id="PF03065"/>
    </source>
</evidence>
<name>A0A7R6SYP5_9BACT</name>
<dbReference type="RefSeq" id="WP_201327298.1">
    <property type="nucleotide sequence ID" value="NZ_AP017470.1"/>
</dbReference>
<feature type="domain" description="Glycoside hydrolase family 57 N-terminal" evidence="4">
    <location>
        <begin position="8"/>
        <end position="422"/>
    </location>
</feature>
<dbReference type="GO" id="GO:0005975">
    <property type="term" value="P:carbohydrate metabolic process"/>
    <property type="evidence" value="ECO:0007669"/>
    <property type="project" value="InterPro"/>
</dbReference>
<evidence type="ECO:0000256" key="1">
    <source>
        <dbReference type="ARBA" id="ARBA00006821"/>
    </source>
</evidence>
<dbReference type="PANTHER" id="PTHR36306:SF1">
    <property type="entry name" value="ALPHA-AMYLASE-RELATED"/>
    <property type="match status" value="1"/>
</dbReference>
<keyword evidence="2 3" id="KW-0119">Carbohydrate metabolism</keyword>
<dbReference type="InterPro" id="IPR027291">
    <property type="entry name" value="Glyco_hydro_38_N_sf"/>
</dbReference>
<dbReference type="CDD" id="cd10796">
    <property type="entry name" value="GH57N_APU"/>
    <property type="match status" value="1"/>
</dbReference>
<gene>
    <name evidence="5" type="ORF">TTHT_1493</name>
</gene>
<proteinExistence type="inferred from homology"/>
<dbReference type="InterPro" id="IPR004300">
    <property type="entry name" value="Glyco_hydro_57_N"/>
</dbReference>
<dbReference type="Gene3D" id="3.20.110.10">
    <property type="entry name" value="Glycoside hydrolase 38, N terminal domain"/>
    <property type="match status" value="1"/>
</dbReference>
<keyword evidence="5" id="KW-0378">Hydrolase</keyword>
<sequence>MGKAKILFLFHMHQPYYVDIAEGKAIMPWVRLHGIKGYYDIPYLIDKLKNTKITVNLVPSLIEQINLYSEGKISDLYLDLTLKDPALMSDNEKLFLIDNFFSVNFKNFIEPNSNYKRLFELRGDSDDLDELRKRLSYFTNSDLRDLQALFNLSWFGFAARREFKELKTLFEKQGNYSIEDIRLIVDIQFKVLKRIIPLYRKLLKEGKIEISISPYFHPILPLIIDSDIGKISLPDKPFPPKFSYPEHARMHVTEGIRLFEEVFGEKPYGMWPSEGSVSDDALELISDCGLKWIATDEEILKKSGFGNRHKFEFLYKPYSFRDKLSCFFRDREISDKIGFVYYNFKVDDAVKDFLAHIEKIYNFNKDKGVIVPVIFDGENPWEFYPDLAVNFLFSLFEGIEGSNFAETSTFYQVVESFRGERLESIWPGSWINANFAIWIGHHEMNTAWSYLGRTAAFFEEKSKGFEDEVLLEKAKKELMVAEGSDWFWWYGDDFKVKGQEKFDLLFLKHLSNVYRFLGEEVPVFLKTPIKKPTSLPKPKMPVSLISPDIDGEITNFFEWNGAGEFTPQGKGGAMFEGETPVEKIMFGQDLKNIYFLIALRDKVESIKLFLQDKNFFCLNFPLTQGVFKVPLSISKGRDFENTEFFAKVGVDKVVEIEINGDVFNFEGRDTLKFALSVMGMKETRIPEFGFFETGITFPPFERFLINF</sequence>